<evidence type="ECO:0000256" key="2">
    <source>
        <dbReference type="SAM" id="Phobius"/>
    </source>
</evidence>
<dbReference type="Gene3D" id="3.40.50.1820">
    <property type="entry name" value="alpha/beta hydrolase"/>
    <property type="match status" value="1"/>
</dbReference>
<reference evidence="3 4" key="1">
    <citation type="submission" date="2018-02" db="EMBL/GenBank/DDBJ databases">
        <title>Genome sequence of the basidiomycete white-rot fungus Phlebia centrifuga.</title>
        <authorList>
            <person name="Granchi Z."/>
            <person name="Peng M."/>
            <person name="de Vries R.P."/>
            <person name="Hilden K."/>
            <person name="Makela M.R."/>
            <person name="Grigoriev I."/>
            <person name="Riley R."/>
        </authorList>
    </citation>
    <scope>NUCLEOTIDE SEQUENCE [LARGE SCALE GENOMIC DNA]</scope>
    <source>
        <strain evidence="3 4">FBCC195</strain>
    </source>
</reference>
<comment type="caution">
    <text evidence="3">The sequence shown here is derived from an EMBL/GenBank/DDBJ whole genome shotgun (WGS) entry which is preliminary data.</text>
</comment>
<keyword evidence="2" id="KW-1133">Transmembrane helix</keyword>
<proteinExistence type="predicted"/>
<dbReference type="AlphaFoldDB" id="A0A2R6S3E7"/>
<dbReference type="InterPro" id="IPR029058">
    <property type="entry name" value="AB_hydrolase_fold"/>
</dbReference>
<keyword evidence="4" id="KW-1185">Reference proteome</keyword>
<accession>A0A2R6S3E7</accession>
<name>A0A2R6S3E7_9APHY</name>
<evidence type="ECO:0000313" key="4">
    <source>
        <dbReference type="Proteomes" id="UP000186601"/>
    </source>
</evidence>
<evidence type="ECO:0000256" key="1">
    <source>
        <dbReference type="SAM" id="MobiDB-lite"/>
    </source>
</evidence>
<dbReference type="Proteomes" id="UP000186601">
    <property type="component" value="Unassembled WGS sequence"/>
</dbReference>
<dbReference type="OrthoDB" id="425534at2759"/>
<keyword evidence="2" id="KW-0812">Transmembrane</keyword>
<sequence length="285" mass="30786">MSVFESRVEELNPSCDPGLNQERPRTRRASPLGVFLLLLGTVGLGSVFQSYLLSKTATVVPRRLVATYNEDPELIWETIPSSNSDKLIWVACYDSKQCARLMVPLDYADPDGPKAGIAMVKVPSKVSADSAEYRGPILFNPGGPGGSGVSTVNARGELFQRVLGDDYDMVGFDPRYASTSCLPECQCGTNSVCRGVGRTTPQVVVFPDDAESTAWDLGVRGDQLPSNASLGPIARIHARSALYGALAQERTISASPYVSTALVSRDMLSIVRAHGFEKLQYWGFS</sequence>
<protein>
    <submittedName>
        <fullName evidence="3">Uncharacterized protein</fullName>
    </submittedName>
</protein>
<keyword evidence="2" id="KW-0472">Membrane</keyword>
<dbReference type="STRING" id="98765.A0A2R6S3E7"/>
<feature type="region of interest" description="Disordered" evidence="1">
    <location>
        <begin position="1"/>
        <end position="24"/>
    </location>
</feature>
<gene>
    <name evidence="3" type="ORF">PHLCEN_2v1414</name>
</gene>
<evidence type="ECO:0000313" key="3">
    <source>
        <dbReference type="EMBL" id="PSS36783.1"/>
    </source>
</evidence>
<feature type="transmembrane region" description="Helical" evidence="2">
    <location>
        <begin position="32"/>
        <end position="53"/>
    </location>
</feature>
<organism evidence="3 4">
    <name type="scientific">Hermanssonia centrifuga</name>
    <dbReference type="NCBI Taxonomy" id="98765"/>
    <lineage>
        <taxon>Eukaryota</taxon>
        <taxon>Fungi</taxon>
        <taxon>Dikarya</taxon>
        <taxon>Basidiomycota</taxon>
        <taxon>Agaricomycotina</taxon>
        <taxon>Agaricomycetes</taxon>
        <taxon>Polyporales</taxon>
        <taxon>Meruliaceae</taxon>
        <taxon>Hermanssonia</taxon>
    </lineage>
</organism>
<feature type="compositionally biased region" description="Basic and acidic residues" evidence="1">
    <location>
        <begin position="1"/>
        <end position="10"/>
    </location>
</feature>
<dbReference type="EMBL" id="MLYV02000108">
    <property type="protein sequence ID" value="PSS36783.1"/>
    <property type="molecule type" value="Genomic_DNA"/>
</dbReference>